<evidence type="ECO:0000313" key="2">
    <source>
        <dbReference type="Proteomes" id="UP000762676"/>
    </source>
</evidence>
<protein>
    <submittedName>
        <fullName evidence="1">Uncharacterized protein</fullName>
    </submittedName>
</protein>
<organism evidence="1 2">
    <name type="scientific">Elysia marginata</name>
    <dbReference type="NCBI Taxonomy" id="1093978"/>
    <lineage>
        <taxon>Eukaryota</taxon>
        <taxon>Metazoa</taxon>
        <taxon>Spiralia</taxon>
        <taxon>Lophotrochozoa</taxon>
        <taxon>Mollusca</taxon>
        <taxon>Gastropoda</taxon>
        <taxon>Heterobranchia</taxon>
        <taxon>Euthyneura</taxon>
        <taxon>Panpulmonata</taxon>
        <taxon>Sacoglossa</taxon>
        <taxon>Placobranchoidea</taxon>
        <taxon>Plakobranchidae</taxon>
        <taxon>Elysia</taxon>
    </lineage>
</organism>
<accession>A0AAV4ERG4</accession>
<comment type="caution">
    <text evidence="1">The sequence shown here is derived from an EMBL/GenBank/DDBJ whole genome shotgun (WGS) entry which is preliminary data.</text>
</comment>
<keyword evidence="2" id="KW-1185">Reference proteome</keyword>
<dbReference type="EMBL" id="BMAT01010946">
    <property type="protein sequence ID" value="GFR63742.1"/>
    <property type="molecule type" value="Genomic_DNA"/>
</dbReference>
<name>A0AAV4ERG4_9GAST</name>
<sequence>MEVRQGLHDVSARHSRDGRSFNMFHGSVTTREHHRAARTTTSPLIHAGSCCCCNAMPFRQPLCQVHTTPPPTRPFFYIIRLCGLAERPSLRDREVRGSIPGRVKPRIIFGISS</sequence>
<dbReference type="AlphaFoldDB" id="A0AAV4ERG4"/>
<dbReference type="Proteomes" id="UP000762676">
    <property type="component" value="Unassembled WGS sequence"/>
</dbReference>
<evidence type="ECO:0000313" key="1">
    <source>
        <dbReference type="EMBL" id="GFR63742.1"/>
    </source>
</evidence>
<proteinExistence type="predicted"/>
<reference evidence="1 2" key="1">
    <citation type="journal article" date="2021" name="Elife">
        <title>Chloroplast acquisition without the gene transfer in kleptoplastic sea slugs, Plakobranchus ocellatus.</title>
        <authorList>
            <person name="Maeda T."/>
            <person name="Takahashi S."/>
            <person name="Yoshida T."/>
            <person name="Shimamura S."/>
            <person name="Takaki Y."/>
            <person name="Nagai Y."/>
            <person name="Toyoda A."/>
            <person name="Suzuki Y."/>
            <person name="Arimoto A."/>
            <person name="Ishii H."/>
            <person name="Satoh N."/>
            <person name="Nishiyama T."/>
            <person name="Hasebe M."/>
            <person name="Maruyama T."/>
            <person name="Minagawa J."/>
            <person name="Obokata J."/>
            <person name="Shigenobu S."/>
        </authorList>
    </citation>
    <scope>NUCLEOTIDE SEQUENCE [LARGE SCALE GENOMIC DNA]</scope>
</reference>
<gene>
    <name evidence="1" type="ORF">ElyMa_005490000</name>
</gene>